<evidence type="ECO:0000313" key="2">
    <source>
        <dbReference type="Proteomes" id="UP001500782"/>
    </source>
</evidence>
<dbReference type="InterPro" id="IPR019700">
    <property type="entry name" value="Sigma-G_inhibitor_Gin"/>
</dbReference>
<organism evidence="1 2">
    <name type="scientific">Bacillus carboniphilus</name>
    <dbReference type="NCBI Taxonomy" id="86663"/>
    <lineage>
        <taxon>Bacteria</taxon>
        <taxon>Bacillati</taxon>
        <taxon>Bacillota</taxon>
        <taxon>Bacilli</taxon>
        <taxon>Bacillales</taxon>
        <taxon>Bacillaceae</taxon>
        <taxon>Bacillus</taxon>
    </lineage>
</organism>
<dbReference type="Proteomes" id="UP001500782">
    <property type="component" value="Unassembled WGS sequence"/>
</dbReference>
<evidence type="ECO:0000313" key="1">
    <source>
        <dbReference type="EMBL" id="GAA0321001.1"/>
    </source>
</evidence>
<proteinExistence type="predicted"/>
<protein>
    <recommendedName>
        <fullName evidence="3">Sigma factor G inhibitor Gin</fullName>
    </recommendedName>
</protein>
<reference evidence="1 2" key="1">
    <citation type="journal article" date="2019" name="Int. J. Syst. Evol. Microbiol.">
        <title>The Global Catalogue of Microorganisms (GCM) 10K type strain sequencing project: providing services to taxonomists for standard genome sequencing and annotation.</title>
        <authorList>
            <consortium name="The Broad Institute Genomics Platform"/>
            <consortium name="The Broad Institute Genome Sequencing Center for Infectious Disease"/>
            <person name="Wu L."/>
            <person name="Ma J."/>
        </authorList>
    </citation>
    <scope>NUCLEOTIDE SEQUENCE [LARGE SCALE GENOMIC DNA]</scope>
    <source>
        <strain evidence="1 2">JCM 9731</strain>
    </source>
</reference>
<gene>
    <name evidence="1" type="ORF">GCM10008967_09440</name>
</gene>
<name>A0ABN0VZE5_9BACI</name>
<dbReference type="Pfam" id="PF10764">
    <property type="entry name" value="Gin"/>
    <property type="match status" value="1"/>
</dbReference>
<dbReference type="EMBL" id="BAAADJ010000008">
    <property type="protein sequence ID" value="GAA0321001.1"/>
    <property type="molecule type" value="Genomic_DNA"/>
</dbReference>
<keyword evidence="2" id="KW-1185">Reference proteome</keyword>
<sequence>MTAIQKSGEYKELCIVCEEEKELGIHLNTSFLCVECEKTMLSVEPSEPLYRYFIEKLRKIKSVQIFS</sequence>
<accession>A0ABN0VZE5</accession>
<dbReference type="RefSeq" id="WP_343796817.1">
    <property type="nucleotide sequence ID" value="NZ_BAAADJ010000008.1"/>
</dbReference>
<evidence type="ECO:0008006" key="3">
    <source>
        <dbReference type="Google" id="ProtNLM"/>
    </source>
</evidence>
<comment type="caution">
    <text evidence="1">The sequence shown here is derived from an EMBL/GenBank/DDBJ whole genome shotgun (WGS) entry which is preliminary data.</text>
</comment>